<evidence type="ECO:0000256" key="8">
    <source>
        <dbReference type="ARBA" id="ARBA00022989"/>
    </source>
</evidence>
<dbReference type="UniPathway" id="UPA00378"/>
<dbReference type="GO" id="GO:0005789">
    <property type="term" value="C:endoplasmic reticulum membrane"/>
    <property type="evidence" value="ECO:0007669"/>
    <property type="project" value="UniProtKB-SubCell"/>
</dbReference>
<feature type="transmembrane region" description="Helical" evidence="12">
    <location>
        <begin position="248"/>
        <end position="270"/>
    </location>
</feature>
<feature type="transmembrane region" description="Helical" evidence="12">
    <location>
        <begin position="197"/>
        <end position="220"/>
    </location>
</feature>
<evidence type="ECO:0000256" key="13">
    <source>
        <dbReference type="SAM" id="MobiDB-lite"/>
    </source>
</evidence>
<protein>
    <recommendedName>
        <fullName evidence="12">Mannosyltransferase</fullName>
        <ecNumber evidence="12">2.4.1.-</ecNumber>
    </recommendedName>
</protein>
<organism evidence="14">
    <name type="scientific">Spodoptera frugiperda</name>
    <name type="common">Fall armyworm</name>
    <dbReference type="NCBI Taxonomy" id="7108"/>
    <lineage>
        <taxon>Eukaryota</taxon>
        <taxon>Metazoa</taxon>
        <taxon>Ecdysozoa</taxon>
        <taxon>Arthropoda</taxon>
        <taxon>Hexapoda</taxon>
        <taxon>Insecta</taxon>
        <taxon>Pterygota</taxon>
        <taxon>Neoptera</taxon>
        <taxon>Endopterygota</taxon>
        <taxon>Lepidoptera</taxon>
        <taxon>Glossata</taxon>
        <taxon>Ditrysia</taxon>
        <taxon>Noctuoidea</taxon>
        <taxon>Noctuidae</taxon>
        <taxon>Amphipyrinae</taxon>
        <taxon>Spodoptera</taxon>
    </lineage>
</organism>
<dbReference type="PANTHER" id="PTHR22760">
    <property type="entry name" value="GLYCOSYLTRANSFERASE"/>
    <property type="match status" value="1"/>
</dbReference>
<dbReference type="EMBL" id="ODYU01003492">
    <property type="protein sequence ID" value="SOQ42358.1"/>
    <property type="molecule type" value="Genomic_DNA"/>
</dbReference>
<comment type="catalytic activity">
    <reaction evidence="11">
        <text>an alpha-D-Man-(1-&gt;2)-alpha-D-Man-(1-&gt;2)-alpha-D-Man-(1-&gt;3)-[alpha-D-Man-(1-&gt;2)-alpha-D-Man-(1-&gt;3)-alpha-D-Man-(1-&gt;6)]-beta-D-Man-(1-&gt;4)-beta-D-GlcNAc-(1-&gt;4)-alpha-D-GlcNAc-diphospho-di-trans,poly-cis-dolichol + a di-trans,poly-cis-dolichyl beta-D-mannosyl phosphate = an alpha-D-Man-(1-&gt;2)-alpha-D-Man-(1-&gt;2)-alpha-D-Man-(1-&gt;3)-[alpha-D-Man-(1-&gt;2)-alpha-D-Man-(1-&gt;3)-[alpha-D-Man-(1-&gt;6)]-alpha-D-Man-(1-&gt;6)]-beta-D-Man-(1-&gt;4)-beta-D-GlcNAc-(1-&gt;4)-alpha-D-GlcNAc-diphospho-di-trans,poly-cis-dolichol + a di-trans,poly-cis-dolichyl phosphate + H(+)</text>
        <dbReference type="Rhea" id="RHEA:29535"/>
        <dbReference type="Rhea" id="RHEA-COMP:19498"/>
        <dbReference type="Rhea" id="RHEA-COMP:19501"/>
        <dbReference type="Rhea" id="RHEA-COMP:19518"/>
        <dbReference type="Rhea" id="RHEA-COMP:19519"/>
        <dbReference type="ChEBI" id="CHEBI:15378"/>
        <dbReference type="ChEBI" id="CHEBI:57683"/>
        <dbReference type="ChEBI" id="CHEBI:58211"/>
        <dbReference type="ChEBI" id="CHEBI:132517"/>
        <dbReference type="ChEBI" id="CHEBI:132519"/>
        <dbReference type="EC" id="2.4.1.260"/>
    </reaction>
    <physiologicalReaction direction="left-to-right" evidence="11">
        <dbReference type="Rhea" id="RHEA:29536"/>
    </physiologicalReaction>
</comment>
<evidence type="ECO:0000256" key="1">
    <source>
        <dbReference type="ARBA" id="ARBA00004477"/>
    </source>
</evidence>
<feature type="transmembrane region" description="Helical" evidence="12">
    <location>
        <begin position="277"/>
        <end position="295"/>
    </location>
</feature>
<evidence type="ECO:0000256" key="12">
    <source>
        <dbReference type="RuleBase" id="RU363075"/>
    </source>
</evidence>
<comment type="similarity">
    <text evidence="3 12">Belongs to the glycosyltransferase 22 family.</text>
</comment>
<dbReference type="EC" id="2.4.1.-" evidence="12"/>
<feature type="transmembrane region" description="Helical" evidence="12">
    <location>
        <begin position="301"/>
        <end position="322"/>
    </location>
</feature>
<dbReference type="Pfam" id="PF03901">
    <property type="entry name" value="Glyco_transf_22"/>
    <property type="match status" value="1"/>
</dbReference>
<evidence type="ECO:0000313" key="14">
    <source>
        <dbReference type="EMBL" id="SOQ42358.1"/>
    </source>
</evidence>
<reference evidence="14" key="1">
    <citation type="submission" date="2016-07" db="EMBL/GenBank/DDBJ databases">
        <authorList>
            <person name="Bretaudeau A."/>
        </authorList>
    </citation>
    <scope>NUCLEOTIDE SEQUENCE</scope>
    <source>
        <strain evidence="14">Rice</strain>
        <tissue evidence="14">Whole body</tissue>
    </source>
</reference>
<feature type="transmembrane region" description="Helical" evidence="12">
    <location>
        <begin position="56"/>
        <end position="73"/>
    </location>
</feature>
<evidence type="ECO:0000256" key="7">
    <source>
        <dbReference type="ARBA" id="ARBA00022824"/>
    </source>
</evidence>
<keyword evidence="8 12" id="KW-1133">Transmembrane helix</keyword>
<sequence length="769" mass="88287">MVQLLYIIASLHVLLCPFTKVEESFNIQATHDILYHRHNLSQYDHNEFPGVVPRTFIGPLVIAFLSAPVVSFFQLTGIHKFWMQYVVRLMLAASVIGAWTRLRNALLKQFGSTYAWWFTLITVTQYHFMFYMSRPLPNIMVLPLVLLAFEGWVSGKHKQFIVAAGASIVIFRAELAMLFGLFLIIDLHFKKIDFTKLFKIVVPTGVGLVALTVAVDSIFWGRLLWPEAEVFWYNTVMNKSSEWGTSPFLWYFYSALPRGLGPSLVLIPVGLYLDRRLIQYAAPAFVYIILYSFLPHKELRFIIYVFPLLNMASAAACSYVYVRRTKAPIYELMFWGSVFVILGNVIISLAFILVAMTNYPGGVAITRFHKLMKNEPFVHVHICNLAAQTGVTRFTQINDSWRYSKNESLALEQLQDYTHLLVEAKSKYSPNLKYFAQTHVILDSVESFSQVAMNYKLMPPVKIKTKPAIFILERKDFREFPHGHNLAAVSDPYTRMQIDEAVSKNEDVVDVVNYENINELGSMQSEPEADAEVQTDDNISSENLSTTEVIESTVDEATQKPSEDIIEEIEEPIQKDVKVDNKLPKFPKAKKAFDDLKMLRQERKKKAIEKIKTETRKEVVESAKEKLKEIMKRHKHIAVELSENIISDMSAEIEEKDGRGDIPETEVTPEEPKPDLVDKEEIKEESKEQGDAIKEDLVEKAEVTNNTNENIDTIVEEVILRLIDRKIYDDKTKPEDIKPEDRLMIQKIVEEVISEKLNYSNIDSNNNNK</sequence>
<keyword evidence="9 12" id="KW-0472">Membrane</keyword>
<feature type="compositionally biased region" description="Basic and acidic residues" evidence="13">
    <location>
        <begin position="670"/>
        <end position="694"/>
    </location>
</feature>
<evidence type="ECO:0000256" key="2">
    <source>
        <dbReference type="ARBA" id="ARBA00004922"/>
    </source>
</evidence>
<feature type="transmembrane region" description="Helical" evidence="12">
    <location>
        <begin position="161"/>
        <end position="185"/>
    </location>
</feature>
<feature type="region of interest" description="Disordered" evidence="13">
    <location>
        <begin position="656"/>
        <end position="694"/>
    </location>
</feature>
<comment type="subcellular location">
    <subcellularLocation>
        <location evidence="1 12">Endoplasmic reticulum membrane</location>
        <topology evidence="1 12">Multi-pass membrane protein</topology>
    </subcellularLocation>
</comment>
<feature type="transmembrane region" description="Helical" evidence="12">
    <location>
        <begin position="85"/>
        <end position="102"/>
    </location>
</feature>
<dbReference type="GO" id="GO:0052917">
    <property type="term" value="F:dol-P-Man:Man(7)GlcNAc(2)-PP-Dol alpha-1,6-mannosyltransferase activity"/>
    <property type="evidence" value="ECO:0007669"/>
    <property type="project" value="UniProtKB-EC"/>
</dbReference>
<feature type="transmembrane region" description="Helical" evidence="12">
    <location>
        <begin position="114"/>
        <end position="132"/>
    </location>
</feature>
<evidence type="ECO:0000256" key="4">
    <source>
        <dbReference type="ARBA" id="ARBA00022676"/>
    </source>
</evidence>
<dbReference type="PANTHER" id="PTHR22760:SF1">
    <property type="entry name" value="DOL-P-MAN:MAN(7)GLCNAC(2)-PP-DOL ALPHA-1,6-MANNOSYLTRANSFERASE"/>
    <property type="match status" value="1"/>
</dbReference>
<comment type="pathway">
    <text evidence="2">Protein modification; protein glycosylation.</text>
</comment>
<dbReference type="GO" id="GO:0006487">
    <property type="term" value="P:protein N-linked glycosylation"/>
    <property type="evidence" value="ECO:0007669"/>
    <property type="project" value="TreeGrafter"/>
</dbReference>
<dbReference type="AlphaFoldDB" id="A0A2H1VNH9"/>
<feature type="transmembrane region" description="Helical" evidence="12">
    <location>
        <begin position="139"/>
        <end position="155"/>
    </location>
</feature>
<comment type="function">
    <text evidence="10">Mannosyltransferase that operates in the biosynthetic pathway of dolichol-linked oligosaccharides, the glycan precursors employed in protein asparagine (N)-glycosylation. The assembly of dolichol-linked oligosaccharides begins on the cytosolic side of the endoplasmic reticulum membrane and finishes in its lumen. The sequential addition of sugars to dolichol pyrophosphate produces dolichol-linked oligosaccharides containing fourteen sugars, including two GlcNAcs, nine mannoses and three glucoses. Once assembled, the oligosaccharide is transferred from the lipid to nascent proteins by oligosaccharyltransferases. In the lumen of the endoplasmic reticulum, adds the eighth mannose residue in an alpha-1,6 linkage onto Man(7)GlcNAc(2)-PP-dolichol to produce Man(8)GlcNAc(2)-PP-dolichol.</text>
</comment>
<evidence type="ECO:0000256" key="9">
    <source>
        <dbReference type="ARBA" id="ARBA00023136"/>
    </source>
</evidence>
<keyword evidence="5" id="KW-0808">Transferase</keyword>
<evidence type="ECO:0000256" key="11">
    <source>
        <dbReference type="ARBA" id="ARBA00048899"/>
    </source>
</evidence>
<evidence type="ECO:0000256" key="5">
    <source>
        <dbReference type="ARBA" id="ARBA00022679"/>
    </source>
</evidence>
<name>A0A2H1VNH9_SPOFR</name>
<proteinExistence type="inferred from homology"/>
<keyword evidence="6 12" id="KW-0812">Transmembrane</keyword>
<dbReference type="InterPro" id="IPR005599">
    <property type="entry name" value="GPI_mannosylTrfase"/>
</dbReference>
<evidence type="ECO:0000256" key="10">
    <source>
        <dbReference type="ARBA" id="ARBA00044721"/>
    </source>
</evidence>
<keyword evidence="7 12" id="KW-0256">Endoplasmic reticulum</keyword>
<feature type="transmembrane region" description="Helical" evidence="12">
    <location>
        <begin position="334"/>
        <end position="356"/>
    </location>
</feature>
<evidence type="ECO:0000256" key="6">
    <source>
        <dbReference type="ARBA" id="ARBA00022692"/>
    </source>
</evidence>
<accession>A0A2H1VNH9</accession>
<gene>
    <name evidence="14" type="ORF">SFRICE_003969</name>
</gene>
<keyword evidence="4 12" id="KW-0328">Glycosyltransferase</keyword>
<evidence type="ECO:0000256" key="3">
    <source>
        <dbReference type="ARBA" id="ARBA00007063"/>
    </source>
</evidence>